<reference evidence="2 3" key="1">
    <citation type="submission" date="2016-03" db="EMBL/GenBank/DDBJ databases">
        <authorList>
            <person name="Ploux O."/>
        </authorList>
    </citation>
    <scope>NUCLEOTIDE SEQUENCE [LARGE SCALE GENOMIC DNA]</scope>
    <source>
        <strain evidence="2 3">UAMH 11012</strain>
    </source>
</reference>
<dbReference type="EMBL" id="FJOG01000007">
    <property type="protein sequence ID" value="CZR56261.1"/>
    <property type="molecule type" value="Genomic_DNA"/>
</dbReference>
<feature type="compositionally biased region" description="Basic residues" evidence="1">
    <location>
        <begin position="85"/>
        <end position="95"/>
    </location>
</feature>
<protein>
    <submittedName>
        <fullName evidence="2">Uncharacterized protein</fullName>
    </submittedName>
</protein>
<proteinExistence type="predicted"/>
<feature type="compositionally biased region" description="Basic and acidic residues" evidence="1">
    <location>
        <begin position="21"/>
        <end position="34"/>
    </location>
</feature>
<feature type="region of interest" description="Disordered" evidence="1">
    <location>
        <begin position="1"/>
        <end position="49"/>
    </location>
</feature>
<dbReference type="Proteomes" id="UP000184330">
    <property type="component" value="Unassembled WGS sequence"/>
</dbReference>
<dbReference type="OrthoDB" id="3562278at2759"/>
<evidence type="ECO:0000313" key="3">
    <source>
        <dbReference type="Proteomes" id="UP000184330"/>
    </source>
</evidence>
<gene>
    <name evidence="2" type="ORF">PAC_06149</name>
</gene>
<sequence length="307" mass="34879">MSPRDSRSSPDSQSSATSKFPRQDDGKNQDREKPVPAALATIAGIPETLQQGHNEVRRWWWRKAERSAISSPKRPHTSVDQKPRPTSKSKSKRLWKTSGEERRSSMQRNQFPSIPGYPEDREIIRFFVDLTTSISQHVERYYPNASPSIQGRTSLDDLQTQHVLIRKYISQKIIESTVMQSLTNKSAIAKEISRQLASCANPNENDIRRAEIERLSELGGKLGGLIKSHHSFWEFGSWETDQGFITIFPALLKDGEPLTVSRLDSQNGGSPVAYSGADFLAHIVLESRKKLDSQTRDTYLVEYLRHF</sequence>
<name>A0A1L7WU09_9HELO</name>
<evidence type="ECO:0000313" key="2">
    <source>
        <dbReference type="EMBL" id="CZR56261.1"/>
    </source>
</evidence>
<organism evidence="2 3">
    <name type="scientific">Phialocephala subalpina</name>
    <dbReference type="NCBI Taxonomy" id="576137"/>
    <lineage>
        <taxon>Eukaryota</taxon>
        <taxon>Fungi</taxon>
        <taxon>Dikarya</taxon>
        <taxon>Ascomycota</taxon>
        <taxon>Pezizomycotina</taxon>
        <taxon>Leotiomycetes</taxon>
        <taxon>Helotiales</taxon>
        <taxon>Mollisiaceae</taxon>
        <taxon>Phialocephala</taxon>
        <taxon>Phialocephala fortinii species complex</taxon>
    </lineage>
</organism>
<accession>A0A1L7WU09</accession>
<feature type="region of interest" description="Disordered" evidence="1">
    <location>
        <begin position="67"/>
        <end position="116"/>
    </location>
</feature>
<dbReference type="AlphaFoldDB" id="A0A1L7WU09"/>
<keyword evidence="3" id="KW-1185">Reference proteome</keyword>
<evidence type="ECO:0000256" key="1">
    <source>
        <dbReference type="SAM" id="MobiDB-lite"/>
    </source>
</evidence>